<dbReference type="InterPro" id="IPR024610">
    <property type="entry name" value="ING_N_histone-binding"/>
</dbReference>
<organism evidence="2 3">
    <name type="scientific">Maylandia zebra</name>
    <name type="common">zebra mbuna</name>
    <dbReference type="NCBI Taxonomy" id="106582"/>
    <lineage>
        <taxon>Eukaryota</taxon>
        <taxon>Metazoa</taxon>
        <taxon>Chordata</taxon>
        <taxon>Craniata</taxon>
        <taxon>Vertebrata</taxon>
        <taxon>Euteleostomi</taxon>
        <taxon>Actinopterygii</taxon>
        <taxon>Neopterygii</taxon>
        <taxon>Teleostei</taxon>
        <taxon>Neoteleostei</taxon>
        <taxon>Acanthomorphata</taxon>
        <taxon>Ovalentaria</taxon>
        <taxon>Cichlomorphae</taxon>
        <taxon>Cichliformes</taxon>
        <taxon>Cichlidae</taxon>
        <taxon>African cichlids</taxon>
        <taxon>Pseudocrenilabrinae</taxon>
        <taxon>Haplochromini</taxon>
        <taxon>Maylandia</taxon>
        <taxon>Maylandia zebra complex</taxon>
    </lineage>
</organism>
<dbReference type="GeneTree" id="ENSGT00940000182016"/>
<proteinExistence type="predicted"/>
<dbReference type="AlphaFoldDB" id="A0A3P9D770"/>
<evidence type="ECO:0000313" key="2">
    <source>
        <dbReference type="Ensembl" id="ENSMZEP00005030022.1"/>
    </source>
</evidence>
<dbReference type="Gene3D" id="6.10.140.1740">
    <property type="match status" value="1"/>
</dbReference>
<reference evidence="2" key="3">
    <citation type="submission" date="2025-09" db="UniProtKB">
        <authorList>
            <consortium name="Ensembl"/>
        </authorList>
    </citation>
    <scope>IDENTIFICATION</scope>
</reference>
<reference evidence="2" key="2">
    <citation type="submission" date="2025-08" db="UniProtKB">
        <authorList>
            <consortium name="Ensembl"/>
        </authorList>
    </citation>
    <scope>IDENTIFICATION</scope>
</reference>
<accession>A0A3P9D770</accession>
<feature type="domain" description="Inhibitor of growth protein N-terminal histone-binding" evidence="1">
    <location>
        <begin position="5"/>
        <end position="34"/>
    </location>
</feature>
<keyword evidence="3" id="KW-1185">Reference proteome</keyword>
<dbReference type="Proteomes" id="UP000265160">
    <property type="component" value="LG16"/>
</dbReference>
<evidence type="ECO:0000259" key="1">
    <source>
        <dbReference type="Pfam" id="PF12998"/>
    </source>
</evidence>
<protein>
    <recommendedName>
        <fullName evidence="1">Inhibitor of growth protein N-terminal histone-binding domain-containing protein</fullName>
    </recommendedName>
</protein>
<name>A0A3P9D770_9CICH</name>
<dbReference type="Pfam" id="PF12998">
    <property type="entry name" value="ING"/>
    <property type="match status" value="1"/>
</dbReference>
<evidence type="ECO:0000313" key="3">
    <source>
        <dbReference type="Proteomes" id="UP000265160"/>
    </source>
</evidence>
<dbReference type="Ensembl" id="ENSMZET00005030967.1">
    <property type="protein sequence ID" value="ENSMZEP00005030022.1"/>
    <property type="gene ID" value="ENSMZEG00005022386.1"/>
</dbReference>
<sequence>EAAGLTEYLDLVESLPFDLQRSVSLMKEIDAKYQGKDYSFM</sequence>
<reference evidence="2 3" key="1">
    <citation type="journal article" date="2014" name="Nature">
        <title>The genomic substrate for adaptive radiation in African cichlid fish.</title>
        <authorList>
            <person name="Brawand D."/>
            <person name="Wagner C.E."/>
            <person name="Li Y.I."/>
            <person name="Malinsky M."/>
            <person name="Keller I."/>
            <person name="Fan S."/>
            <person name="Simakov O."/>
            <person name="Ng A.Y."/>
            <person name="Lim Z.W."/>
            <person name="Bezault E."/>
            <person name="Turner-Maier J."/>
            <person name="Johnson J."/>
            <person name="Alcazar R."/>
            <person name="Noh H.J."/>
            <person name="Russell P."/>
            <person name="Aken B."/>
            <person name="Alfoldi J."/>
            <person name="Amemiya C."/>
            <person name="Azzouzi N."/>
            <person name="Baroiller J.F."/>
            <person name="Barloy-Hubler F."/>
            <person name="Berlin A."/>
            <person name="Bloomquist R."/>
            <person name="Carleton K.L."/>
            <person name="Conte M.A."/>
            <person name="D'Cotta H."/>
            <person name="Eshel O."/>
            <person name="Gaffney L."/>
            <person name="Galibert F."/>
            <person name="Gante H.F."/>
            <person name="Gnerre S."/>
            <person name="Greuter L."/>
            <person name="Guyon R."/>
            <person name="Haddad N.S."/>
            <person name="Haerty W."/>
            <person name="Harris R.M."/>
            <person name="Hofmann H.A."/>
            <person name="Hourlier T."/>
            <person name="Hulata G."/>
            <person name="Jaffe D.B."/>
            <person name="Lara M."/>
            <person name="Lee A.P."/>
            <person name="MacCallum I."/>
            <person name="Mwaiko S."/>
            <person name="Nikaido M."/>
            <person name="Nishihara H."/>
            <person name="Ozouf-Costaz C."/>
            <person name="Penman D.J."/>
            <person name="Przybylski D."/>
            <person name="Rakotomanga M."/>
            <person name="Renn S.C.P."/>
            <person name="Ribeiro F.J."/>
            <person name="Ron M."/>
            <person name="Salzburger W."/>
            <person name="Sanchez-Pulido L."/>
            <person name="Santos M.E."/>
            <person name="Searle S."/>
            <person name="Sharpe T."/>
            <person name="Swofford R."/>
            <person name="Tan F.J."/>
            <person name="Williams L."/>
            <person name="Young S."/>
            <person name="Yin S."/>
            <person name="Okada N."/>
            <person name="Kocher T.D."/>
            <person name="Miska E.A."/>
            <person name="Lander E.S."/>
            <person name="Venkatesh B."/>
            <person name="Fernald R.D."/>
            <person name="Meyer A."/>
            <person name="Ponting C.P."/>
            <person name="Streelman J.T."/>
            <person name="Lindblad-Toh K."/>
            <person name="Seehausen O."/>
            <person name="Di Palma F."/>
        </authorList>
    </citation>
    <scope>NUCLEOTIDE SEQUENCE</scope>
</reference>